<proteinExistence type="predicted"/>
<protein>
    <submittedName>
        <fullName evidence="1">Uncharacterized protein</fullName>
    </submittedName>
</protein>
<reference evidence="1 2" key="1">
    <citation type="submission" date="2018-11" db="EMBL/GenBank/DDBJ databases">
        <authorList>
            <consortium name="Pathogen Informatics"/>
        </authorList>
    </citation>
    <scope>NUCLEOTIDE SEQUENCE [LARGE SCALE GENOMIC DNA]</scope>
</reference>
<accession>A0A3P7PHF1</accession>
<evidence type="ECO:0000313" key="2">
    <source>
        <dbReference type="Proteomes" id="UP000281553"/>
    </source>
</evidence>
<name>A0A3P7PHF1_DIBLA</name>
<organism evidence="1 2">
    <name type="scientific">Dibothriocephalus latus</name>
    <name type="common">Fish tapeworm</name>
    <name type="synonym">Diphyllobothrium latum</name>
    <dbReference type="NCBI Taxonomy" id="60516"/>
    <lineage>
        <taxon>Eukaryota</taxon>
        <taxon>Metazoa</taxon>
        <taxon>Spiralia</taxon>
        <taxon>Lophotrochozoa</taxon>
        <taxon>Platyhelminthes</taxon>
        <taxon>Cestoda</taxon>
        <taxon>Eucestoda</taxon>
        <taxon>Diphyllobothriidea</taxon>
        <taxon>Diphyllobothriidae</taxon>
        <taxon>Dibothriocephalus</taxon>
    </lineage>
</organism>
<gene>
    <name evidence="1" type="ORF">DILT_LOCUS19777</name>
</gene>
<dbReference type="Proteomes" id="UP000281553">
    <property type="component" value="Unassembled WGS sequence"/>
</dbReference>
<evidence type="ECO:0000313" key="1">
    <source>
        <dbReference type="EMBL" id="VDN49453.1"/>
    </source>
</evidence>
<keyword evidence="2" id="KW-1185">Reference proteome</keyword>
<sequence length="76" mass="8892">MVTQISEQRVISVSTNVYGCPVTSARIVQQRQDFVFPAQQHDSFYPPPLMMPRGFSRFPSHAWHPSPYQRFFQSNF</sequence>
<dbReference type="EMBL" id="UYRU01121291">
    <property type="protein sequence ID" value="VDN49453.1"/>
    <property type="molecule type" value="Genomic_DNA"/>
</dbReference>
<dbReference type="OrthoDB" id="10533207at2759"/>
<dbReference type="AlphaFoldDB" id="A0A3P7PHF1"/>